<comment type="caution">
    <text evidence="1">The sequence shown here is derived from an EMBL/GenBank/DDBJ whole genome shotgun (WGS) entry which is preliminary data.</text>
</comment>
<dbReference type="AlphaFoldDB" id="A0A9D9EPH0"/>
<dbReference type="Proteomes" id="UP000823616">
    <property type="component" value="Unassembled WGS sequence"/>
</dbReference>
<protein>
    <submittedName>
        <fullName evidence="1">Uncharacterized protein</fullName>
    </submittedName>
</protein>
<reference evidence="1" key="2">
    <citation type="journal article" date="2021" name="PeerJ">
        <title>Extensive microbial diversity within the chicken gut microbiome revealed by metagenomics and culture.</title>
        <authorList>
            <person name="Gilroy R."/>
            <person name="Ravi A."/>
            <person name="Getino M."/>
            <person name="Pursley I."/>
            <person name="Horton D.L."/>
            <person name="Alikhan N.F."/>
            <person name="Baker D."/>
            <person name="Gharbi K."/>
            <person name="Hall N."/>
            <person name="Watson M."/>
            <person name="Adriaenssens E.M."/>
            <person name="Foster-Nyarko E."/>
            <person name="Jarju S."/>
            <person name="Secka A."/>
            <person name="Antonio M."/>
            <person name="Oren A."/>
            <person name="Chaudhuri R.R."/>
            <person name="La Ragione R."/>
            <person name="Hildebrand F."/>
            <person name="Pallen M.J."/>
        </authorList>
    </citation>
    <scope>NUCLEOTIDE SEQUENCE</scope>
    <source>
        <strain evidence="1">B3-4054</strain>
    </source>
</reference>
<gene>
    <name evidence="1" type="ORF">IAA96_06215</name>
</gene>
<dbReference type="EMBL" id="JADIMS010000112">
    <property type="protein sequence ID" value="MBO8450683.1"/>
    <property type="molecule type" value="Genomic_DNA"/>
</dbReference>
<name>A0A9D9EPH0_9SPIR</name>
<evidence type="ECO:0000313" key="1">
    <source>
        <dbReference type="EMBL" id="MBO8450683.1"/>
    </source>
</evidence>
<sequence>MLMLLCIQPDIYAEGRKDEISPGILQNIKQSPEAFFGIPVVVPLYPPALTNFPGFLG</sequence>
<reference evidence="1" key="1">
    <citation type="submission" date="2020-10" db="EMBL/GenBank/DDBJ databases">
        <authorList>
            <person name="Gilroy R."/>
        </authorList>
    </citation>
    <scope>NUCLEOTIDE SEQUENCE</scope>
    <source>
        <strain evidence="1">B3-4054</strain>
    </source>
</reference>
<accession>A0A9D9EPH0</accession>
<evidence type="ECO:0000313" key="2">
    <source>
        <dbReference type="Proteomes" id="UP000823616"/>
    </source>
</evidence>
<organism evidence="1 2">
    <name type="scientific">Candidatus Avitreponema avistercoris</name>
    <dbReference type="NCBI Taxonomy" id="2840705"/>
    <lineage>
        <taxon>Bacteria</taxon>
        <taxon>Pseudomonadati</taxon>
        <taxon>Spirochaetota</taxon>
        <taxon>Spirochaetia</taxon>
        <taxon>Spirochaetales</taxon>
        <taxon>Candidatus Avitreponema</taxon>
    </lineage>
</organism>
<proteinExistence type="predicted"/>